<sequence length="444" mass="47311">MLSARKPGAATPHASESPASPGTPVPPHGPERIAKATGQEVNGVFITLFILAYIGLWIALCTPASVTLSLRVADLDPEGKAGSLSTIAGAGAFCALVANPVFGRLSDLSTSRWGQRRPYILGGMVLGFGALLVMGTAPNLFVLGLGWCLAQMLFNAALAASTALLPERVTDRYRGRVSGLMGMTTQIGIVSGTFLVQFTGTGNLWMFVAPGLLGLVMVGIFVRYLKEVPRSRAELPRLRWADIPRSMWINPVRHPDFAWAWCGRFLTWTGLSFLTTYKAYFLMDRLGYTAEDASPVLFWSMLILAATTTLSSFTAGWLSDRIRRRKVFVAAASVVFACAMVVVATAQSTEMFLVGVGISGLGQGMYMGVDYALVASVLPNKDTEAAKGMGVFNLSTTIPQTISPVLAPLFLAIGSDGNYSALYVAAAVFCVAGAFAIRLIRGAR</sequence>
<dbReference type="AlphaFoldDB" id="A0A3M8W953"/>
<dbReference type="Gene3D" id="1.20.1250.20">
    <property type="entry name" value="MFS general substrate transporter like domains"/>
    <property type="match status" value="2"/>
</dbReference>
<reference evidence="8 9" key="1">
    <citation type="submission" date="2018-11" db="EMBL/GenBank/DDBJ databases">
        <title>The Potential of Streptomyces as Biocontrol Agents against the Tomato grey mould, Botrytis cinerea (Gray mold) Frontiers in Microbiology.</title>
        <authorList>
            <person name="Li D."/>
        </authorList>
    </citation>
    <scope>NUCLEOTIDE SEQUENCE [LARGE SCALE GENOMIC DNA]</scope>
    <source>
        <strain evidence="8 9">NEAU-LD23</strain>
    </source>
</reference>
<feature type="transmembrane region" description="Helical" evidence="6">
    <location>
        <begin position="41"/>
        <end position="60"/>
    </location>
</feature>
<dbReference type="Pfam" id="PF07690">
    <property type="entry name" value="MFS_1"/>
    <property type="match status" value="1"/>
</dbReference>
<dbReference type="PANTHER" id="PTHR23528">
    <property type="match status" value="1"/>
</dbReference>
<feature type="region of interest" description="Disordered" evidence="5">
    <location>
        <begin position="1"/>
        <end position="33"/>
    </location>
</feature>
<dbReference type="Proteomes" id="UP000275401">
    <property type="component" value="Unassembled WGS sequence"/>
</dbReference>
<evidence type="ECO:0000313" key="8">
    <source>
        <dbReference type="EMBL" id="RNG26067.1"/>
    </source>
</evidence>
<keyword evidence="9" id="KW-1185">Reference proteome</keyword>
<keyword evidence="3 6" id="KW-1133">Transmembrane helix</keyword>
<feature type="transmembrane region" description="Helical" evidence="6">
    <location>
        <begin position="144"/>
        <end position="165"/>
    </location>
</feature>
<protein>
    <submittedName>
        <fullName evidence="8">MFS transporter</fullName>
    </submittedName>
</protein>
<evidence type="ECO:0000313" key="9">
    <source>
        <dbReference type="Proteomes" id="UP000275401"/>
    </source>
</evidence>
<evidence type="ECO:0000256" key="6">
    <source>
        <dbReference type="SAM" id="Phobius"/>
    </source>
</evidence>
<feature type="transmembrane region" description="Helical" evidence="6">
    <location>
        <begin position="257"/>
        <end position="277"/>
    </location>
</feature>
<feature type="transmembrane region" description="Helical" evidence="6">
    <location>
        <begin position="352"/>
        <end position="378"/>
    </location>
</feature>
<organism evidence="8 9">
    <name type="scientific">Streptomyces botrytidirepellens</name>
    <dbReference type="NCBI Taxonomy" id="2486417"/>
    <lineage>
        <taxon>Bacteria</taxon>
        <taxon>Bacillati</taxon>
        <taxon>Actinomycetota</taxon>
        <taxon>Actinomycetes</taxon>
        <taxon>Kitasatosporales</taxon>
        <taxon>Streptomycetaceae</taxon>
        <taxon>Streptomyces</taxon>
    </lineage>
</organism>
<evidence type="ECO:0000256" key="3">
    <source>
        <dbReference type="ARBA" id="ARBA00022989"/>
    </source>
</evidence>
<dbReference type="GO" id="GO:0005886">
    <property type="term" value="C:plasma membrane"/>
    <property type="evidence" value="ECO:0007669"/>
    <property type="project" value="UniProtKB-SubCell"/>
</dbReference>
<dbReference type="PANTHER" id="PTHR23528:SF1">
    <property type="entry name" value="MAJOR FACILITATOR SUPERFAMILY (MFS) PROFILE DOMAIN-CONTAINING PROTEIN"/>
    <property type="match status" value="1"/>
</dbReference>
<evidence type="ECO:0000259" key="7">
    <source>
        <dbReference type="PROSITE" id="PS50850"/>
    </source>
</evidence>
<dbReference type="EMBL" id="RIBZ01000212">
    <property type="protein sequence ID" value="RNG26067.1"/>
    <property type="molecule type" value="Genomic_DNA"/>
</dbReference>
<gene>
    <name evidence="8" type="ORF">EEJ42_16255</name>
</gene>
<feature type="transmembrane region" description="Helical" evidence="6">
    <location>
        <begin position="119"/>
        <end position="138"/>
    </location>
</feature>
<feature type="domain" description="Major facilitator superfamily (MFS) profile" evidence="7">
    <location>
        <begin position="36"/>
        <end position="444"/>
    </location>
</feature>
<dbReference type="InterPro" id="IPR020846">
    <property type="entry name" value="MFS_dom"/>
</dbReference>
<feature type="transmembrane region" description="Helical" evidence="6">
    <location>
        <begin position="204"/>
        <end position="225"/>
    </location>
</feature>
<name>A0A3M8W953_9ACTN</name>
<comment type="caution">
    <text evidence="8">The sequence shown here is derived from an EMBL/GenBank/DDBJ whole genome shotgun (WGS) entry which is preliminary data.</text>
</comment>
<keyword evidence="2 6" id="KW-0812">Transmembrane</keyword>
<evidence type="ECO:0000256" key="2">
    <source>
        <dbReference type="ARBA" id="ARBA00022692"/>
    </source>
</evidence>
<dbReference type="RefSeq" id="WP_123100648.1">
    <property type="nucleotide sequence ID" value="NZ_RIBZ01000212.1"/>
</dbReference>
<keyword evidence="4 6" id="KW-0472">Membrane</keyword>
<evidence type="ECO:0000256" key="4">
    <source>
        <dbReference type="ARBA" id="ARBA00023136"/>
    </source>
</evidence>
<dbReference type="InterPro" id="IPR011701">
    <property type="entry name" value="MFS"/>
</dbReference>
<dbReference type="SUPFAM" id="SSF103473">
    <property type="entry name" value="MFS general substrate transporter"/>
    <property type="match status" value="1"/>
</dbReference>
<proteinExistence type="predicted"/>
<accession>A0A3M8W953</accession>
<evidence type="ECO:0000256" key="1">
    <source>
        <dbReference type="ARBA" id="ARBA00004651"/>
    </source>
</evidence>
<comment type="subcellular location">
    <subcellularLocation>
        <location evidence="1">Cell membrane</location>
        <topology evidence="1">Multi-pass membrane protein</topology>
    </subcellularLocation>
</comment>
<dbReference type="GO" id="GO:0022857">
    <property type="term" value="F:transmembrane transporter activity"/>
    <property type="evidence" value="ECO:0007669"/>
    <property type="project" value="InterPro"/>
</dbReference>
<evidence type="ECO:0000256" key="5">
    <source>
        <dbReference type="SAM" id="MobiDB-lite"/>
    </source>
</evidence>
<feature type="transmembrane region" description="Helical" evidence="6">
    <location>
        <begin position="80"/>
        <end position="98"/>
    </location>
</feature>
<feature type="transmembrane region" description="Helical" evidence="6">
    <location>
        <begin position="390"/>
        <end position="413"/>
    </location>
</feature>
<dbReference type="InterPro" id="IPR036259">
    <property type="entry name" value="MFS_trans_sf"/>
</dbReference>
<feature type="transmembrane region" description="Helical" evidence="6">
    <location>
        <begin position="327"/>
        <end position="346"/>
    </location>
</feature>
<feature type="transmembrane region" description="Helical" evidence="6">
    <location>
        <begin position="177"/>
        <end position="198"/>
    </location>
</feature>
<feature type="transmembrane region" description="Helical" evidence="6">
    <location>
        <begin position="297"/>
        <end position="318"/>
    </location>
</feature>
<feature type="transmembrane region" description="Helical" evidence="6">
    <location>
        <begin position="419"/>
        <end position="440"/>
    </location>
</feature>
<dbReference type="PROSITE" id="PS50850">
    <property type="entry name" value="MFS"/>
    <property type="match status" value="1"/>
</dbReference>